<evidence type="ECO:0000313" key="1">
    <source>
        <dbReference type="EMBL" id="MDR6528105.1"/>
    </source>
</evidence>
<dbReference type="Proteomes" id="UP001184861">
    <property type="component" value="Unassembled WGS sequence"/>
</dbReference>
<reference evidence="1" key="1">
    <citation type="submission" date="2023-07" db="EMBL/GenBank/DDBJ databases">
        <title>Sorghum-associated microbial communities from plants grown in Nebraska, USA.</title>
        <authorList>
            <person name="Schachtman D."/>
        </authorList>
    </citation>
    <scope>NUCLEOTIDE SEQUENCE</scope>
    <source>
        <strain evidence="1">DS2360</strain>
    </source>
</reference>
<dbReference type="EMBL" id="JAVDQY010000004">
    <property type="protein sequence ID" value="MDR6528105.1"/>
    <property type="molecule type" value="Genomic_DNA"/>
</dbReference>
<sequence>MKKNMVCYYAGILAMSICIFSSCKSRNINYITYYNKVNAIDSIYRFKKDTLRAIKQYRKLFRQYSPKNQDHIQEYETYIRLADQQHKNFGGKKSLYKLIPLVAPNWKYKNKDASFIQLYQNYGIDRQEIEKEISQWEKGLNKKMIDSFTVAFKRDQGSRKDSNNEEIFKNDKKNAEMLKWMFENEGFPSLQKIGLWNGDFLMPSGSLLLHMANYEEYHQYFKTKILEYVKSGECPPRDYAAMIDRYYLHVLKKDTPYYIYVGQNPVKDSAAINRNRKSIGLPSMKHGNAIIKDYNKKNKAEK</sequence>
<gene>
    <name evidence="1" type="ORF">J2787_003524</name>
</gene>
<dbReference type="RefSeq" id="WP_309947405.1">
    <property type="nucleotide sequence ID" value="NZ_JAVDQY010000004.1"/>
</dbReference>
<dbReference type="PROSITE" id="PS51257">
    <property type="entry name" value="PROKAR_LIPOPROTEIN"/>
    <property type="match status" value="1"/>
</dbReference>
<evidence type="ECO:0000313" key="2">
    <source>
        <dbReference type="Proteomes" id="UP001184861"/>
    </source>
</evidence>
<organism evidence="1 2">
    <name type="scientific">Chryseobacterium rhizosphaerae</name>
    <dbReference type="NCBI Taxonomy" id="395937"/>
    <lineage>
        <taxon>Bacteria</taxon>
        <taxon>Pseudomonadati</taxon>
        <taxon>Bacteroidota</taxon>
        <taxon>Flavobacteriia</taxon>
        <taxon>Flavobacteriales</taxon>
        <taxon>Weeksellaceae</taxon>
        <taxon>Chryseobacterium group</taxon>
        <taxon>Chryseobacterium</taxon>
    </lineage>
</organism>
<comment type="caution">
    <text evidence="1">The sequence shown here is derived from an EMBL/GenBank/DDBJ whole genome shotgun (WGS) entry which is preliminary data.</text>
</comment>
<protein>
    <submittedName>
        <fullName evidence="1">Uncharacterized protein</fullName>
    </submittedName>
</protein>
<accession>A0AAE3YCW2</accession>
<name>A0AAE3YCW2_9FLAO</name>
<dbReference type="AlphaFoldDB" id="A0AAE3YCW2"/>
<proteinExistence type="predicted"/>